<dbReference type="Proteomes" id="UP000800981">
    <property type="component" value="Unassembled WGS sequence"/>
</dbReference>
<comment type="caution">
    <text evidence="1">The sequence shown here is derived from an EMBL/GenBank/DDBJ whole genome shotgun (WGS) entry which is preliminary data.</text>
</comment>
<organism evidence="1 2">
    <name type="scientific">Motilibacter deserti</name>
    <dbReference type="NCBI Taxonomy" id="2714956"/>
    <lineage>
        <taxon>Bacteria</taxon>
        <taxon>Bacillati</taxon>
        <taxon>Actinomycetota</taxon>
        <taxon>Actinomycetes</taxon>
        <taxon>Motilibacterales</taxon>
        <taxon>Motilibacteraceae</taxon>
        <taxon>Motilibacter</taxon>
    </lineage>
</organism>
<reference evidence="1 2" key="1">
    <citation type="submission" date="2020-03" db="EMBL/GenBank/DDBJ databases">
        <title>Two novel Motilibacter sp.</title>
        <authorList>
            <person name="Liu S."/>
        </authorList>
    </citation>
    <scope>NUCLEOTIDE SEQUENCE [LARGE SCALE GENOMIC DNA]</scope>
    <source>
        <strain evidence="1 2">E257</strain>
    </source>
</reference>
<protein>
    <submittedName>
        <fullName evidence="1">Pyridoxamine 5'-phosphate oxidase family protein</fullName>
    </submittedName>
</protein>
<accession>A0ABX0GU31</accession>
<dbReference type="Pfam" id="PF12900">
    <property type="entry name" value="Pyridox_ox_2"/>
    <property type="match status" value="1"/>
</dbReference>
<dbReference type="PANTHER" id="PTHR34071:SF2">
    <property type="entry name" value="FLAVIN-NUCLEOTIDE-BINDING PROTEIN"/>
    <property type="match status" value="1"/>
</dbReference>
<keyword evidence="2" id="KW-1185">Reference proteome</keyword>
<gene>
    <name evidence="1" type="ORF">G9H71_10975</name>
</gene>
<dbReference type="InterPro" id="IPR012349">
    <property type="entry name" value="Split_barrel_FMN-bd"/>
</dbReference>
<name>A0ABX0GU31_9ACTN</name>
<sequence>MTTQCTSTGLAGARSSATRLRDRVTHDGTALYGFLDSEYLGHLAWVARGAPQALPMLYARDGDRLLLHGSTGGAAALAARGTGIAAGFTVTTVDGLVLARSAMHHSVNFRCAVVHGTLSLMKDEASKRAAFDALLEAVSPGRSRECRPADAKELAATAVLALDIEEASLKQRAGGVADDEADLTLPYWAGVVPLRTTQGPPVPAPGVPSGAALPAGLVFV</sequence>
<dbReference type="SUPFAM" id="SSF50475">
    <property type="entry name" value="FMN-binding split barrel"/>
    <property type="match status" value="1"/>
</dbReference>
<dbReference type="PANTHER" id="PTHR34071">
    <property type="entry name" value="5-NITROIMIDAZOLE ANTIBIOTICS RESISTANCE PROTEIN, NIMA-FAMILY-RELATED PROTEIN-RELATED"/>
    <property type="match status" value="1"/>
</dbReference>
<dbReference type="InterPro" id="IPR024747">
    <property type="entry name" value="Pyridox_Oxase-rel"/>
</dbReference>
<dbReference type="EMBL" id="JAANNP010000005">
    <property type="protein sequence ID" value="NHC14302.1"/>
    <property type="molecule type" value="Genomic_DNA"/>
</dbReference>
<evidence type="ECO:0000313" key="1">
    <source>
        <dbReference type="EMBL" id="NHC14302.1"/>
    </source>
</evidence>
<proteinExistence type="predicted"/>
<evidence type="ECO:0000313" key="2">
    <source>
        <dbReference type="Proteomes" id="UP000800981"/>
    </source>
</evidence>
<dbReference type="Gene3D" id="2.30.110.10">
    <property type="entry name" value="Electron Transport, Fmn-binding Protein, Chain A"/>
    <property type="match status" value="1"/>
</dbReference>